<dbReference type="SUPFAM" id="SSF53098">
    <property type="entry name" value="Ribonuclease H-like"/>
    <property type="match status" value="1"/>
</dbReference>
<feature type="domain" description="Integrase catalytic" evidence="2">
    <location>
        <begin position="1448"/>
        <end position="1638"/>
    </location>
</feature>
<evidence type="ECO:0000259" key="2">
    <source>
        <dbReference type="PROSITE" id="PS50994"/>
    </source>
</evidence>
<keyword evidence="3" id="KW-1185">Reference proteome</keyword>
<dbReference type="Pfam" id="PF17921">
    <property type="entry name" value="Integrase_H2C2"/>
    <property type="match status" value="1"/>
</dbReference>
<dbReference type="InterPro" id="IPR044730">
    <property type="entry name" value="RNase_H-like_dom_plant"/>
</dbReference>
<reference evidence="4" key="1">
    <citation type="submission" date="2025-08" db="UniProtKB">
        <authorList>
            <consortium name="RefSeq"/>
        </authorList>
    </citation>
    <scope>IDENTIFICATION</scope>
    <source>
        <tissue evidence="4">Whole larvae</tissue>
    </source>
</reference>
<dbReference type="InterPro" id="IPR036397">
    <property type="entry name" value="RNaseH_sf"/>
</dbReference>
<evidence type="ECO:0000313" key="3">
    <source>
        <dbReference type="Proteomes" id="UP001652740"/>
    </source>
</evidence>
<dbReference type="InterPro" id="IPR008042">
    <property type="entry name" value="Retrotrans_Pao"/>
</dbReference>
<accession>A0ABM3MHQ6</accession>
<dbReference type="InterPro" id="IPR041588">
    <property type="entry name" value="Integrase_H2C2"/>
</dbReference>
<dbReference type="InterPro" id="IPR005312">
    <property type="entry name" value="DUF1759"/>
</dbReference>
<sequence>MTTIPTTLHATADQGEHDRQSARGSRQPSPTPSARSHSSTSTTTIVRRQRLLQLQLQAAEERALIQTRLIEEKLALSAQALEDEGNLLMLNRTQSHESLRLPTTSGMAYQNNISMPHAISTAINTDTQTQPKMMPVPPHIPTRKLENDNTNMSKLLARQTSAKELPLYSGEPDEWPLFYRQYISTTQLCGYSDDENIERLARCLKGRARDAVSALLVSATNLKLIIDTLKLRFGRPELIIEVMLNKIRLMREVRHDDVNHLIEYATAIQNVVATMKMTEEVGHLTNPTLIREIISKLPSLLKYQWSMYISNKNVNIVTLCHVSEWLMTVASAATYIAPLPIKTINNPVAKPPTKPDHRPWRPVVATVSSSSPTCVLCNGNHRLSDCDDFKRMTIDDRWKLVTDKKLCFSCLSVRHQLKACKRKIKCSVPECVRAHHTLLHAAPRNDTDDRVISVNHAKTTVSNDSQSSHVLLKVVPVVVSGTKGDVTTFALLDEGASVSLVDAALLEKAGITGPTTNLHMRGVSGMSTTETDSKIVSFNIRGLNEKNVYSVNSVRSINNLNIVVDSISYKNIVNKFPYVTDYVTDYDIRPRKIELLIGQNNIDLIITRQIIQGHKNGPIISKTDLGYVVHGNIGLRSIANDRTILHLCSCDELHDLVKRSFSTEFFGVKQTGDFPRSREDQLALKIMEQTTKLLPQGRWETGLLWRSDDVQLPNSYPQAKSRLTGIQRKFRRYPELAVKYEEKIQENVDKGYISKLTPEEASIQTNKTWYLPHFAVFNPNKPNKLRIVLDCAAKSDGKSLNDFLLSGPDFLTSLPAVLLGFRVGKYCVIGDIQEMFHRVFIREDDRHAQRLLWNNDVYVMNIMTFGAVCSPSSAQYVKNLNARRYEATHPDAVKAIIDHHYVDDYIHSFDDEDDLIRVVDDVIRIHAAGGFNIRNFVSNSHTLLVHLPSDKLSPCILKILSDSKDDQVERVLGVRWNQDSDEFIFLLKLPKVSEDIKSGVKIPTKRDILRLAMSIFDPLGFLLYVTVKGRILLQNIWKSKISWDDEIESTSFKEWQLWLLELQKVSDFRLPRWLFTDMCDKQADLELHIFCDASSKAYASVAYLRVKMSDGSWHVAFVLARAHVAPLKVMSIPRLELQAALLGARLAHTLKQYFDASVTLWSDSKTVLSWLRSDSGRFKPFVAHRVSEISELTDVNHWRWVPSGLNAADDATRETVTEDNTRWLHGPQFLRGSKEFWPSEETEFVVDPDDVEVKTILVLTEMSVNLPDVSRFSKFWRLIRSTAWFFRAVCNWTHKDNRKRGELTADEVKEAEKALIKDSQRRMFSDDIKNIKKCGQVDKESSLRQLTPFLDGDDILRVGGRIREANVGNDTRHPIILHPKDKFTRLIMHQYHQDAAHSGRELVFNNLRQRFWIIGGRNAVKSIWNDCQLCKIRRAKPDPPLMGPLPDIRLTPGGRAFQYTGLDYFGPMLVKVGRHREKRYGALFTCLTVRAIHIEVTHDLSTSSAIMAIRRFIARRGCPRQIWSDNATTFKGADRELKLSVASLDKDELTRMGSTRGIDWHFIAPNAPHMGGCWERMVRSVKTALRVTLKETAPSDQVLSTLLAETEHFVNSRPLTYVPIDKDDDLPLPPNDFLMTKTNDMDHPLGTFDDGDLLRRSWRHSQRLADLTWKRWVKEYLPTLTRRDKWFRQETRPLMTDDVVIVTDDQLPRNQWPKGRVTAVYPGEDGRVRVADVLTSTGLYKRPVTKLARLDVRA</sequence>
<feature type="region of interest" description="Disordered" evidence="1">
    <location>
        <begin position="1"/>
        <end position="44"/>
    </location>
</feature>
<protein>
    <submittedName>
        <fullName evidence="4">Uncharacterized protein LOC128200707</fullName>
    </submittedName>
</protein>
<dbReference type="InterPro" id="IPR043128">
    <property type="entry name" value="Rev_trsase/Diguanyl_cyclase"/>
</dbReference>
<dbReference type="Gene3D" id="3.30.420.10">
    <property type="entry name" value="Ribonuclease H-like superfamily/Ribonuclease H"/>
    <property type="match status" value="1"/>
</dbReference>
<dbReference type="PROSITE" id="PS50994">
    <property type="entry name" value="INTEGRASE"/>
    <property type="match status" value="1"/>
</dbReference>
<dbReference type="Gene3D" id="3.30.70.270">
    <property type="match status" value="1"/>
</dbReference>
<dbReference type="Pfam" id="PF03564">
    <property type="entry name" value="DUF1759"/>
    <property type="match status" value="1"/>
</dbReference>
<dbReference type="InterPro" id="IPR012337">
    <property type="entry name" value="RNaseH-like_sf"/>
</dbReference>
<name>A0ABM3MHQ6_GALME</name>
<dbReference type="CDD" id="cd01644">
    <property type="entry name" value="RT_pepA17"/>
    <property type="match status" value="1"/>
</dbReference>
<dbReference type="Gene3D" id="1.10.340.70">
    <property type="match status" value="1"/>
</dbReference>
<organism evidence="3 4">
    <name type="scientific">Galleria mellonella</name>
    <name type="common">Greater wax moth</name>
    <dbReference type="NCBI Taxonomy" id="7137"/>
    <lineage>
        <taxon>Eukaryota</taxon>
        <taxon>Metazoa</taxon>
        <taxon>Ecdysozoa</taxon>
        <taxon>Arthropoda</taxon>
        <taxon>Hexapoda</taxon>
        <taxon>Insecta</taxon>
        <taxon>Pterygota</taxon>
        <taxon>Neoptera</taxon>
        <taxon>Endopterygota</taxon>
        <taxon>Lepidoptera</taxon>
        <taxon>Glossata</taxon>
        <taxon>Ditrysia</taxon>
        <taxon>Pyraloidea</taxon>
        <taxon>Pyralidae</taxon>
        <taxon>Galleriinae</taxon>
        <taxon>Galleria</taxon>
    </lineage>
</organism>
<dbReference type="Gene3D" id="3.10.10.10">
    <property type="entry name" value="HIV Type 1 Reverse Transcriptase, subunit A, domain 1"/>
    <property type="match status" value="1"/>
</dbReference>
<dbReference type="RefSeq" id="XP_052750922.1">
    <property type="nucleotide sequence ID" value="XM_052894962.1"/>
</dbReference>
<dbReference type="InterPro" id="IPR001584">
    <property type="entry name" value="Integrase_cat-core"/>
</dbReference>
<dbReference type="PANTHER" id="PTHR47331">
    <property type="entry name" value="PHD-TYPE DOMAIN-CONTAINING PROTEIN"/>
    <property type="match status" value="1"/>
</dbReference>
<evidence type="ECO:0000313" key="4">
    <source>
        <dbReference type="RefSeq" id="XP_052750922.1"/>
    </source>
</evidence>
<dbReference type="Proteomes" id="UP001652740">
    <property type="component" value="Unplaced"/>
</dbReference>
<gene>
    <name evidence="4" type="primary">LOC128200707</name>
</gene>
<feature type="compositionally biased region" description="Low complexity" evidence="1">
    <location>
        <begin position="32"/>
        <end position="44"/>
    </location>
</feature>
<dbReference type="GeneID" id="128200707"/>
<dbReference type="CDD" id="cd06222">
    <property type="entry name" value="RNase_H_like"/>
    <property type="match status" value="1"/>
</dbReference>
<dbReference type="SUPFAM" id="SSF56672">
    <property type="entry name" value="DNA/RNA polymerases"/>
    <property type="match status" value="1"/>
</dbReference>
<proteinExistence type="predicted"/>
<dbReference type="PANTHER" id="PTHR47331:SF1">
    <property type="entry name" value="GAG-LIKE PROTEIN"/>
    <property type="match status" value="1"/>
</dbReference>
<dbReference type="Pfam" id="PF05380">
    <property type="entry name" value="Peptidase_A17"/>
    <property type="match status" value="1"/>
</dbReference>
<dbReference type="InterPro" id="IPR043502">
    <property type="entry name" value="DNA/RNA_pol_sf"/>
</dbReference>
<dbReference type="Pfam" id="PF18701">
    <property type="entry name" value="DUF5641"/>
    <property type="match status" value="1"/>
</dbReference>
<dbReference type="InterPro" id="IPR040676">
    <property type="entry name" value="DUF5641"/>
</dbReference>
<evidence type="ECO:0000256" key="1">
    <source>
        <dbReference type="SAM" id="MobiDB-lite"/>
    </source>
</evidence>